<organism evidence="2">
    <name type="scientific">marine metagenome</name>
    <dbReference type="NCBI Taxonomy" id="408172"/>
    <lineage>
        <taxon>unclassified sequences</taxon>
        <taxon>metagenomes</taxon>
        <taxon>ecological metagenomes</taxon>
    </lineage>
</organism>
<dbReference type="PANTHER" id="PTHR42663">
    <property type="entry name" value="HYDROLASE C777.06C-RELATED-RELATED"/>
    <property type="match status" value="1"/>
</dbReference>
<accession>A0A381VDY0</accession>
<reference evidence="2" key="1">
    <citation type="submission" date="2018-05" db="EMBL/GenBank/DDBJ databases">
        <authorList>
            <person name="Lanie J.A."/>
            <person name="Ng W.-L."/>
            <person name="Kazmierczak K.M."/>
            <person name="Andrzejewski T.M."/>
            <person name="Davidsen T.M."/>
            <person name="Wayne K.J."/>
            <person name="Tettelin H."/>
            <person name="Glass J.I."/>
            <person name="Rusch D."/>
            <person name="Podicherti R."/>
            <person name="Tsui H.-C.T."/>
            <person name="Winkler M.E."/>
        </authorList>
    </citation>
    <scope>NUCLEOTIDE SEQUENCE</scope>
</reference>
<name>A0A381VDY0_9ZZZZ</name>
<proteinExistence type="predicted"/>
<dbReference type="Pfam" id="PF12706">
    <property type="entry name" value="Lactamase_B_2"/>
    <property type="match status" value="1"/>
</dbReference>
<dbReference type="Gene3D" id="3.60.15.10">
    <property type="entry name" value="Ribonuclease Z/Hydroxyacylglutathione hydrolase-like"/>
    <property type="match status" value="1"/>
</dbReference>
<dbReference type="AlphaFoldDB" id="A0A381VDY0"/>
<feature type="domain" description="Metallo-beta-lactamase" evidence="1">
    <location>
        <begin position="42"/>
        <end position="219"/>
    </location>
</feature>
<dbReference type="SUPFAM" id="SSF56281">
    <property type="entry name" value="Metallo-hydrolase/oxidoreductase"/>
    <property type="match status" value="1"/>
</dbReference>
<protein>
    <recommendedName>
        <fullName evidence="1">Metallo-beta-lactamase domain-containing protein</fullName>
    </recommendedName>
</protein>
<evidence type="ECO:0000259" key="1">
    <source>
        <dbReference type="Pfam" id="PF12706"/>
    </source>
</evidence>
<evidence type="ECO:0000313" key="2">
    <source>
        <dbReference type="EMBL" id="SVA37603.1"/>
    </source>
</evidence>
<gene>
    <name evidence="2" type="ORF">METZ01_LOCUS90457</name>
</gene>
<dbReference type="InterPro" id="IPR036866">
    <property type="entry name" value="RibonucZ/Hydroxyglut_hydro"/>
</dbReference>
<sequence length="249" mass="28621">MGCGSSVGSPWITNNWGKCDRKNKFNIRTRCSAFIQKGDLSILIDSSPDIKKQILDNKIKNIDYVLYTHEHSDQTSGIFELRPFFWKNKKKIEIYASSKTLKALKKSYAYCFFGGQGYAPIIKGNLISKKFTLSKNKNKILFTSFEVEHGKTTSTAYLFNKTAYISDCNQIGREDYKKLKGLNLLILDCLKINFHPSHFNLEQAILISELVRAKKTILTNLHTDLDYNFLKKNLPKNIIPAYDKMILKI</sequence>
<dbReference type="InterPro" id="IPR001279">
    <property type="entry name" value="Metallo-B-lactamas"/>
</dbReference>
<dbReference type="EMBL" id="UINC01008352">
    <property type="protein sequence ID" value="SVA37603.1"/>
    <property type="molecule type" value="Genomic_DNA"/>
</dbReference>
<dbReference type="PANTHER" id="PTHR42663:SF6">
    <property type="entry name" value="HYDROLASE C777.06C-RELATED"/>
    <property type="match status" value="1"/>
</dbReference>
<dbReference type="CDD" id="cd16279">
    <property type="entry name" value="metallo-hydrolase-like_MBL-fold"/>
    <property type="match status" value="1"/>
</dbReference>